<evidence type="ECO:0000256" key="2">
    <source>
        <dbReference type="ARBA" id="ARBA00006951"/>
    </source>
</evidence>
<keyword evidence="5" id="KW-0804">Transcription</keyword>
<keyword evidence="3" id="KW-0805">Transcription regulation</keyword>
<dbReference type="GO" id="GO:0000981">
    <property type="term" value="F:DNA-binding transcription factor activity, RNA polymerase II-specific"/>
    <property type="evidence" value="ECO:0007669"/>
    <property type="project" value="TreeGrafter"/>
</dbReference>
<dbReference type="PANTHER" id="PTHR23334:SF69">
    <property type="entry name" value="CCAAT_ENHANCER-BINDING PROTEIN GAMMA"/>
    <property type="match status" value="1"/>
</dbReference>
<keyword evidence="4" id="KW-0238">DNA-binding</keyword>
<evidence type="ECO:0000256" key="7">
    <source>
        <dbReference type="SAM" id="Coils"/>
    </source>
</evidence>
<comment type="subcellular location">
    <subcellularLocation>
        <location evidence="1">Nucleus</location>
    </subcellularLocation>
</comment>
<feature type="coiled-coil region" evidence="7">
    <location>
        <begin position="13"/>
        <end position="76"/>
    </location>
</feature>
<name>R7V8A4_CAPTE</name>
<dbReference type="STRING" id="283909.R7V8A4"/>
<evidence type="ECO:0000256" key="4">
    <source>
        <dbReference type="ARBA" id="ARBA00023125"/>
    </source>
</evidence>
<evidence type="ECO:0000256" key="6">
    <source>
        <dbReference type="ARBA" id="ARBA00023242"/>
    </source>
</evidence>
<dbReference type="Proteomes" id="UP000014760">
    <property type="component" value="Unassembled WGS sequence"/>
</dbReference>
<keyword evidence="11" id="KW-1185">Reference proteome</keyword>
<dbReference type="EMBL" id="KB294299">
    <property type="protein sequence ID" value="ELU14769.1"/>
    <property type="molecule type" value="Genomic_DNA"/>
</dbReference>
<evidence type="ECO:0000313" key="10">
    <source>
        <dbReference type="EnsemblMetazoa" id="CapteP179985"/>
    </source>
</evidence>
<reference evidence="10" key="3">
    <citation type="submission" date="2015-06" db="UniProtKB">
        <authorList>
            <consortium name="EnsemblMetazoa"/>
        </authorList>
    </citation>
    <scope>IDENTIFICATION</scope>
</reference>
<dbReference type="GO" id="GO:0000978">
    <property type="term" value="F:RNA polymerase II cis-regulatory region sequence-specific DNA binding"/>
    <property type="evidence" value="ECO:0007669"/>
    <property type="project" value="TreeGrafter"/>
</dbReference>
<evidence type="ECO:0000259" key="8">
    <source>
        <dbReference type="PROSITE" id="PS50217"/>
    </source>
</evidence>
<evidence type="ECO:0000256" key="5">
    <source>
        <dbReference type="ARBA" id="ARBA00023163"/>
    </source>
</evidence>
<proteinExistence type="inferred from homology"/>
<evidence type="ECO:0000313" key="9">
    <source>
        <dbReference type="EMBL" id="ELU14769.1"/>
    </source>
</evidence>
<dbReference type="GO" id="GO:0006351">
    <property type="term" value="P:DNA-templated transcription"/>
    <property type="evidence" value="ECO:0007669"/>
    <property type="project" value="InterPro"/>
</dbReference>
<dbReference type="InterPro" id="IPR004827">
    <property type="entry name" value="bZIP"/>
</dbReference>
<dbReference type="OrthoDB" id="10032067at2759"/>
<dbReference type="InterPro" id="IPR031106">
    <property type="entry name" value="C/EBP"/>
</dbReference>
<dbReference type="SUPFAM" id="SSF57959">
    <property type="entry name" value="Leucine zipper domain"/>
    <property type="match status" value="1"/>
</dbReference>
<dbReference type="PANTHER" id="PTHR23334">
    <property type="entry name" value="CCAAT/ENHANCER BINDING PROTEIN"/>
    <property type="match status" value="1"/>
</dbReference>
<sequence length="145" mass="16862">MSLRIKKEGKAPKRKIEEQFEEVEDDYHVKRQRNNIAVRKSREKSRAKAQETQERVRLLKKENADLEMKVTLLSKELHLLKDLFLSHARGVKAEKCPEILADVVPAGKEEQQILEKEEDSMYGSPVNQEGLENDHEYFGRKACVC</sequence>
<organism evidence="9">
    <name type="scientific">Capitella teleta</name>
    <name type="common">Polychaete worm</name>
    <dbReference type="NCBI Taxonomy" id="283909"/>
    <lineage>
        <taxon>Eukaryota</taxon>
        <taxon>Metazoa</taxon>
        <taxon>Spiralia</taxon>
        <taxon>Lophotrochozoa</taxon>
        <taxon>Annelida</taxon>
        <taxon>Polychaeta</taxon>
        <taxon>Sedentaria</taxon>
        <taxon>Scolecida</taxon>
        <taxon>Capitellidae</taxon>
        <taxon>Capitella</taxon>
    </lineage>
</organism>
<gene>
    <name evidence="9" type="ORF">CAPTEDRAFT_179985</name>
</gene>
<comment type="similarity">
    <text evidence="2">Belongs to the bZIP family. C/EBP subfamily.</text>
</comment>
<dbReference type="OMA" id="MQDPAYK"/>
<protein>
    <recommendedName>
        <fullName evidence="8">BZIP domain-containing protein</fullName>
    </recommendedName>
</protein>
<dbReference type="EMBL" id="AMQN01004741">
    <property type="status" value="NOT_ANNOTATED_CDS"/>
    <property type="molecule type" value="Genomic_DNA"/>
</dbReference>
<dbReference type="AlphaFoldDB" id="R7V8A4"/>
<dbReference type="CDD" id="cd14713">
    <property type="entry name" value="bZIP_CEBPG"/>
    <property type="match status" value="1"/>
</dbReference>
<reference evidence="9 11" key="2">
    <citation type="journal article" date="2013" name="Nature">
        <title>Insights into bilaterian evolution from three spiralian genomes.</title>
        <authorList>
            <person name="Simakov O."/>
            <person name="Marletaz F."/>
            <person name="Cho S.J."/>
            <person name="Edsinger-Gonzales E."/>
            <person name="Havlak P."/>
            <person name="Hellsten U."/>
            <person name="Kuo D.H."/>
            <person name="Larsson T."/>
            <person name="Lv J."/>
            <person name="Arendt D."/>
            <person name="Savage R."/>
            <person name="Osoegawa K."/>
            <person name="de Jong P."/>
            <person name="Grimwood J."/>
            <person name="Chapman J.A."/>
            <person name="Shapiro H."/>
            <person name="Aerts A."/>
            <person name="Otillar R.P."/>
            <person name="Terry A.Y."/>
            <person name="Boore J.L."/>
            <person name="Grigoriev I.V."/>
            <person name="Lindberg D.R."/>
            <person name="Seaver E.C."/>
            <person name="Weisblat D.A."/>
            <person name="Putnam N.H."/>
            <person name="Rokhsar D.S."/>
        </authorList>
    </citation>
    <scope>NUCLEOTIDE SEQUENCE</scope>
    <source>
        <strain evidence="9 11">I ESC-2004</strain>
    </source>
</reference>
<dbReference type="PROSITE" id="PS50217">
    <property type="entry name" value="BZIP"/>
    <property type="match status" value="1"/>
</dbReference>
<evidence type="ECO:0000256" key="3">
    <source>
        <dbReference type="ARBA" id="ARBA00023015"/>
    </source>
</evidence>
<dbReference type="EnsemblMetazoa" id="CapteT179985">
    <property type="protein sequence ID" value="CapteP179985"/>
    <property type="gene ID" value="CapteG179985"/>
</dbReference>
<keyword evidence="7" id="KW-0175">Coiled coil</keyword>
<accession>R7V8A4</accession>
<dbReference type="GO" id="GO:0005634">
    <property type="term" value="C:nucleus"/>
    <property type="evidence" value="ECO:0007669"/>
    <property type="project" value="UniProtKB-SubCell"/>
</dbReference>
<evidence type="ECO:0000256" key="1">
    <source>
        <dbReference type="ARBA" id="ARBA00004123"/>
    </source>
</evidence>
<keyword evidence="6" id="KW-0539">Nucleus</keyword>
<reference evidence="11" key="1">
    <citation type="submission" date="2012-12" db="EMBL/GenBank/DDBJ databases">
        <authorList>
            <person name="Hellsten U."/>
            <person name="Grimwood J."/>
            <person name="Chapman J.A."/>
            <person name="Shapiro H."/>
            <person name="Aerts A."/>
            <person name="Otillar R.P."/>
            <person name="Terry A.Y."/>
            <person name="Boore J.L."/>
            <person name="Simakov O."/>
            <person name="Marletaz F."/>
            <person name="Cho S.-J."/>
            <person name="Edsinger-Gonzales E."/>
            <person name="Havlak P."/>
            <person name="Kuo D.-H."/>
            <person name="Larsson T."/>
            <person name="Lv J."/>
            <person name="Arendt D."/>
            <person name="Savage R."/>
            <person name="Osoegawa K."/>
            <person name="de Jong P."/>
            <person name="Lindberg D.R."/>
            <person name="Seaver E.C."/>
            <person name="Weisblat D.A."/>
            <person name="Putnam N.H."/>
            <person name="Grigoriev I.V."/>
            <person name="Rokhsar D.S."/>
        </authorList>
    </citation>
    <scope>NUCLEOTIDE SEQUENCE</scope>
    <source>
        <strain evidence="11">I ESC-2004</strain>
    </source>
</reference>
<evidence type="ECO:0000313" key="11">
    <source>
        <dbReference type="Proteomes" id="UP000014760"/>
    </source>
</evidence>
<dbReference type="HOGENOM" id="CLU_1788658_0_0_1"/>
<dbReference type="Pfam" id="PF07716">
    <property type="entry name" value="bZIP_2"/>
    <property type="match status" value="1"/>
</dbReference>
<dbReference type="SMART" id="SM00338">
    <property type="entry name" value="BRLZ"/>
    <property type="match status" value="1"/>
</dbReference>
<feature type="domain" description="BZIP" evidence="8">
    <location>
        <begin position="24"/>
        <end position="87"/>
    </location>
</feature>
<dbReference type="Gene3D" id="1.20.5.170">
    <property type="match status" value="1"/>
</dbReference>
<dbReference type="InterPro" id="IPR046347">
    <property type="entry name" value="bZIP_sf"/>
</dbReference>